<dbReference type="GO" id="GO:0006747">
    <property type="term" value="P:FAD biosynthetic process"/>
    <property type="evidence" value="ECO:0007669"/>
    <property type="project" value="TreeGrafter"/>
</dbReference>
<dbReference type="CDD" id="cd23948">
    <property type="entry name" value="FAD_synthase"/>
    <property type="match status" value="1"/>
</dbReference>
<feature type="domain" description="Phosphoadenosine phosphosulphate reductase" evidence="13">
    <location>
        <begin position="266"/>
        <end position="333"/>
    </location>
</feature>
<comment type="pathway">
    <text evidence="1">Cofactor biosynthesis; FAD biosynthesis; FAD from FMN: step 1/1.</text>
</comment>
<keyword evidence="4" id="KW-0288">FMN</keyword>
<gene>
    <name evidence="14" type="ORF">Zmor_004802</name>
</gene>
<keyword evidence="3" id="KW-0285">Flavoprotein</keyword>
<dbReference type="Proteomes" id="UP001168821">
    <property type="component" value="Unassembled WGS sequence"/>
</dbReference>
<evidence type="ECO:0000256" key="12">
    <source>
        <dbReference type="ARBA" id="ARBA00049494"/>
    </source>
</evidence>
<evidence type="ECO:0000256" key="11">
    <source>
        <dbReference type="ARBA" id="ARBA00031871"/>
    </source>
</evidence>
<dbReference type="InterPro" id="IPR036425">
    <property type="entry name" value="MoaB/Mog-like_dom_sf"/>
</dbReference>
<dbReference type="AlphaFoldDB" id="A0AA38MKZ6"/>
<dbReference type="SUPFAM" id="SSF53218">
    <property type="entry name" value="Molybdenum cofactor biosynthesis proteins"/>
    <property type="match status" value="1"/>
</dbReference>
<evidence type="ECO:0000313" key="15">
    <source>
        <dbReference type="Proteomes" id="UP001168821"/>
    </source>
</evidence>
<dbReference type="Gene3D" id="3.40.50.620">
    <property type="entry name" value="HUPs"/>
    <property type="match status" value="1"/>
</dbReference>
<keyword evidence="5" id="KW-0808">Transferase</keyword>
<evidence type="ECO:0000256" key="7">
    <source>
        <dbReference type="ARBA" id="ARBA00022741"/>
    </source>
</evidence>
<dbReference type="Gene3D" id="3.40.980.10">
    <property type="entry name" value="MoaB/Mog-like domain"/>
    <property type="match status" value="1"/>
</dbReference>
<protein>
    <recommendedName>
        <fullName evidence="2">FAD synthase</fullName>
        <ecNumber evidence="2">2.7.7.2</ecNumber>
    </recommendedName>
    <alternativeName>
        <fullName evidence="10">FAD pyrophosphorylase</fullName>
    </alternativeName>
    <alternativeName>
        <fullName evidence="11">FMN adenylyltransferase</fullName>
    </alternativeName>
</protein>
<dbReference type="GO" id="GO:0005524">
    <property type="term" value="F:ATP binding"/>
    <property type="evidence" value="ECO:0007669"/>
    <property type="project" value="UniProtKB-KW"/>
</dbReference>
<evidence type="ECO:0000256" key="8">
    <source>
        <dbReference type="ARBA" id="ARBA00022827"/>
    </source>
</evidence>
<evidence type="ECO:0000256" key="10">
    <source>
        <dbReference type="ARBA" id="ARBA00031145"/>
    </source>
</evidence>
<evidence type="ECO:0000256" key="3">
    <source>
        <dbReference type="ARBA" id="ARBA00022630"/>
    </source>
</evidence>
<keyword evidence="15" id="KW-1185">Reference proteome</keyword>
<evidence type="ECO:0000256" key="5">
    <source>
        <dbReference type="ARBA" id="ARBA00022679"/>
    </source>
</evidence>
<comment type="catalytic activity">
    <reaction evidence="12">
        <text>FMN + ATP + H(+) = FAD + diphosphate</text>
        <dbReference type="Rhea" id="RHEA:17237"/>
        <dbReference type="ChEBI" id="CHEBI:15378"/>
        <dbReference type="ChEBI" id="CHEBI:30616"/>
        <dbReference type="ChEBI" id="CHEBI:33019"/>
        <dbReference type="ChEBI" id="CHEBI:57692"/>
        <dbReference type="ChEBI" id="CHEBI:58210"/>
        <dbReference type="EC" id="2.7.7.2"/>
    </reaction>
</comment>
<dbReference type="EC" id="2.7.7.2" evidence="2"/>
<feature type="domain" description="Phosphoadenosine phosphosulphate reductase" evidence="13">
    <location>
        <begin position="338"/>
        <end position="421"/>
    </location>
</feature>
<reference evidence="14" key="1">
    <citation type="journal article" date="2023" name="G3 (Bethesda)">
        <title>Whole genome assemblies of Zophobas morio and Tenebrio molitor.</title>
        <authorList>
            <person name="Kaur S."/>
            <person name="Stinson S.A."/>
            <person name="diCenzo G.C."/>
        </authorList>
    </citation>
    <scope>NUCLEOTIDE SEQUENCE</scope>
    <source>
        <strain evidence="14">QUZm001</strain>
    </source>
</reference>
<evidence type="ECO:0000256" key="9">
    <source>
        <dbReference type="ARBA" id="ARBA00022840"/>
    </source>
</evidence>
<dbReference type="PANTHER" id="PTHR23293:SF9">
    <property type="entry name" value="FAD SYNTHASE"/>
    <property type="match status" value="1"/>
</dbReference>
<dbReference type="InterPro" id="IPR002500">
    <property type="entry name" value="PAPS_reduct_dom"/>
</dbReference>
<keyword evidence="9" id="KW-0067">ATP-binding</keyword>
<dbReference type="GO" id="GO:0003919">
    <property type="term" value="F:FMN adenylyltransferase activity"/>
    <property type="evidence" value="ECO:0007669"/>
    <property type="project" value="UniProtKB-EC"/>
</dbReference>
<keyword evidence="8" id="KW-0274">FAD</keyword>
<name>A0AA38MKZ6_9CUCU</name>
<keyword evidence="6" id="KW-0548">Nucleotidyltransferase</keyword>
<sequence>MSMKTASIILTSDEILCDKKCDCVSQYLIQELNTLQYTVSKLIIINNTESAIINELDSLIKNSDVVIAVSEKCGAFYRSIGQMISQQLHHSAELVKIFKRRGESFDIDDVLLPTQAKVIDGNAYPVVHFQRVFVLREKHIQQSFSNILKNHLVEYRKPAEFQKTITISQNGNAASDLNELKRVLNNNRVKVDFTKNDQYFIFRVSSSEISDIVEFEERVNEIFEAYRVRMCDDSDVWERVYSTDEKHVKNAIENIDRCLEQYGLDNIFLSFNGGKDCTVLLHLVLTVIKKKYPNYTNPLYCLYVQSDKPFPEQDEFIAQAETFYNLKITTIRSGIKDALQQTLKKFPNYKACFMGTRRTDPYSSDLNIFQMTDSNWPQIMRVSPLLDWHYSDIWDYLLYYKVPYCKLYDMGFTSLGNTVNTMRNPSLICFDKAEVKDVHLPAYKLLRENTERDGRNAS</sequence>
<evidence type="ECO:0000256" key="4">
    <source>
        <dbReference type="ARBA" id="ARBA00022643"/>
    </source>
</evidence>
<evidence type="ECO:0000259" key="13">
    <source>
        <dbReference type="Pfam" id="PF01507"/>
    </source>
</evidence>
<dbReference type="SUPFAM" id="SSF52402">
    <property type="entry name" value="Adenine nucleotide alpha hydrolases-like"/>
    <property type="match status" value="1"/>
</dbReference>
<dbReference type="EMBL" id="JALNTZ010000002">
    <property type="protein sequence ID" value="KAJ3660351.1"/>
    <property type="molecule type" value="Genomic_DNA"/>
</dbReference>
<keyword evidence="7" id="KW-0547">Nucleotide-binding</keyword>
<proteinExistence type="predicted"/>
<evidence type="ECO:0000256" key="2">
    <source>
        <dbReference type="ARBA" id="ARBA00012393"/>
    </source>
</evidence>
<comment type="caution">
    <text evidence="14">The sequence shown here is derived from an EMBL/GenBank/DDBJ whole genome shotgun (WGS) entry which is preliminary data.</text>
</comment>
<dbReference type="Pfam" id="PF01507">
    <property type="entry name" value="PAPS_reduct"/>
    <property type="match status" value="2"/>
</dbReference>
<organism evidence="14 15">
    <name type="scientific">Zophobas morio</name>
    <dbReference type="NCBI Taxonomy" id="2755281"/>
    <lineage>
        <taxon>Eukaryota</taxon>
        <taxon>Metazoa</taxon>
        <taxon>Ecdysozoa</taxon>
        <taxon>Arthropoda</taxon>
        <taxon>Hexapoda</taxon>
        <taxon>Insecta</taxon>
        <taxon>Pterygota</taxon>
        <taxon>Neoptera</taxon>
        <taxon>Endopterygota</taxon>
        <taxon>Coleoptera</taxon>
        <taxon>Polyphaga</taxon>
        <taxon>Cucujiformia</taxon>
        <taxon>Tenebrionidae</taxon>
        <taxon>Zophobas</taxon>
    </lineage>
</organism>
<dbReference type="InterPro" id="IPR014729">
    <property type="entry name" value="Rossmann-like_a/b/a_fold"/>
</dbReference>
<evidence type="ECO:0000313" key="14">
    <source>
        <dbReference type="EMBL" id="KAJ3660351.1"/>
    </source>
</evidence>
<dbReference type="PANTHER" id="PTHR23293">
    <property type="entry name" value="FAD SYNTHETASE-RELATED FMN ADENYLYLTRANSFERASE"/>
    <property type="match status" value="1"/>
</dbReference>
<accession>A0AA38MKZ6</accession>
<evidence type="ECO:0000256" key="6">
    <source>
        <dbReference type="ARBA" id="ARBA00022695"/>
    </source>
</evidence>
<evidence type="ECO:0000256" key="1">
    <source>
        <dbReference type="ARBA" id="ARBA00004726"/>
    </source>
</evidence>